<dbReference type="AlphaFoldDB" id="A0A7S2YCI9"/>
<evidence type="ECO:0000256" key="1">
    <source>
        <dbReference type="ARBA" id="ARBA00004141"/>
    </source>
</evidence>
<keyword evidence="2 6" id="KW-0812">Transmembrane</keyword>
<evidence type="ECO:0000256" key="2">
    <source>
        <dbReference type="ARBA" id="ARBA00022692"/>
    </source>
</evidence>
<feature type="region of interest" description="Disordered" evidence="5">
    <location>
        <begin position="1"/>
        <end position="40"/>
    </location>
</feature>
<feature type="transmembrane region" description="Helical" evidence="6">
    <location>
        <begin position="52"/>
        <end position="69"/>
    </location>
</feature>
<sequence>MSVPRSNSPTSGGPASGSTSVDAVNKPNNGANSSNGGNRAVQDAAVKTRNSASIWLIIWTCNNIGITLMNKAAFAKVDFRYPYFLSAVHMAWNALGSYMIFWSMERPRNDTDGNSKELPAIHAESCITKMLGNVQRQTLDKKGKNLILAFSVIFSLNIAIGNVSLQYVSVNFNQVMRSLVPAITIAMGFALGRPTSFQRQLAVLPVIVGVAMACFGDMSYTWLGFFYTVMCIFLAALKVVSSGEMLTGHLKLHPFDLLGHMAPLAFVQCLTMSFATGEVTSIIARWNTELSPWVDIYPMLVVMLSGVLSFTFNISSLQANKLTSPLTLCIAGNVKQVLMIGIATVIFSVEITPLNGAGIMVVLAGSGWYSYVSIMEKTETKQQKQIDDEADEENSPREDGEYVKLIPTHTRKGPRGVMRWVSAPARSAIRSSN</sequence>
<feature type="compositionally biased region" description="Low complexity" evidence="5">
    <location>
        <begin position="28"/>
        <end position="38"/>
    </location>
</feature>
<feature type="compositionally biased region" description="Low complexity" evidence="5">
    <location>
        <begin position="1"/>
        <end position="20"/>
    </location>
</feature>
<evidence type="ECO:0000256" key="5">
    <source>
        <dbReference type="SAM" id="MobiDB-lite"/>
    </source>
</evidence>
<evidence type="ECO:0000256" key="6">
    <source>
        <dbReference type="SAM" id="Phobius"/>
    </source>
</evidence>
<evidence type="ECO:0000256" key="4">
    <source>
        <dbReference type="ARBA" id="ARBA00023136"/>
    </source>
</evidence>
<accession>A0A7S2YCI9</accession>
<feature type="transmembrane region" description="Helical" evidence="6">
    <location>
        <begin position="262"/>
        <end position="284"/>
    </location>
</feature>
<comment type="subcellular location">
    <subcellularLocation>
        <location evidence="1">Membrane</location>
        <topology evidence="1">Multi-pass membrane protein</topology>
    </subcellularLocation>
</comment>
<protein>
    <recommendedName>
        <fullName evidence="7">Sugar phosphate transporter domain-containing protein</fullName>
    </recommendedName>
</protein>
<feature type="transmembrane region" description="Helical" evidence="6">
    <location>
        <begin position="354"/>
        <end position="374"/>
    </location>
</feature>
<evidence type="ECO:0000259" key="7">
    <source>
        <dbReference type="Pfam" id="PF03151"/>
    </source>
</evidence>
<organism evidence="8">
    <name type="scientific">Entomoneis paludosa</name>
    <dbReference type="NCBI Taxonomy" id="265537"/>
    <lineage>
        <taxon>Eukaryota</taxon>
        <taxon>Sar</taxon>
        <taxon>Stramenopiles</taxon>
        <taxon>Ochrophyta</taxon>
        <taxon>Bacillariophyta</taxon>
        <taxon>Bacillariophyceae</taxon>
        <taxon>Bacillariophycidae</taxon>
        <taxon>Entomoneidaceae</taxon>
        <taxon>Entomoneis</taxon>
    </lineage>
</organism>
<feature type="transmembrane region" description="Helical" evidence="6">
    <location>
        <begin position="146"/>
        <end position="168"/>
    </location>
</feature>
<dbReference type="InterPro" id="IPR050186">
    <property type="entry name" value="TPT_transporter"/>
</dbReference>
<dbReference type="Pfam" id="PF03151">
    <property type="entry name" value="TPT"/>
    <property type="match status" value="1"/>
</dbReference>
<feature type="region of interest" description="Disordered" evidence="5">
    <location>
        <begin position="382"/>
        <end position="406"/>
    </location>
</feature>
<feature type="transmembrane region" description="Helical" evidence="6">
    <location>
        <begin position="326"/>
        <end position="348"/>
    </location>
</feature>
<reference evidence="8" key="1">
    <citation type="submission" date="2021-01" db="EMBL/GenBank/DDBJ databases">
        <authorList>
            <person name="Corre E."/>
            <person name="Pelletier E."/>
            <person name="Niang G."/>
            <person name="Scheremetjew M."/>
            <person name="Finn R."/>
            <person name="Kale V."/>
            <person name="Holt S."/>
            <person name="Cochrane G."/>
            <person name="Meng A."/>
            <person name="Brown T."/>
            <person name="Cohen L."/>
        </authorList>
    </citation>
    <scope>NUCLEOTIDE SEQUENCE</scope>
    <source>
        <strain evidence="8">CCMP125</strain>
    </source>
</reference>
<evidence type="ECO:0000256" key="3">
    <source>
        <dbReference type="ARBA" id="ARBA00022989"/>
    </source>
</evidence>
<keyword evidence="4 6" id="KW-0472">Membrane</keyword>
<evidence type="ECO:0000313" key="8">
    <source>
        <dbReference type="EMBL" id="CAD9967661.1"/>
    </source>
</evidence>
<feature type="transmembrane region" description="Helical" evidence="6">
    <location>
        <begin position="224"/>
        <end position="241"/>
    </location>
</feature>
<feature type="transmembrane region" description="Helical" evidence="6">
    <location>
        <begin position="296"/>
        <end position="314"/>
    </location>
</feature>
<dbReference type="PANTHER" id="PTHR11132">
    <property type="entry name" value="SOLUTE CARRIER FAMILY 35"/>
    <property type="match status" value="1"/>
</dbReference>
<dbReference type="GO" id="GO:0016020">
    <property type="term" value="C:membrane"/>
    <property type="evidence" value="ECO:0007669"/>
    <property type="project" value="UniProtKB-SubCell"/>
</dbReference>
<dbReference type="InterPro" id="IPR004853">
    <property type="entry name" value="Sugar_P_trans_dom"/>
</dbReference>
<feature type="transmembrane region" description="Helical" evidence="6">
    <location>
        <begin position="81"/>
        <end position="101"/>
    </location>
</feature>
<feature type="domain" description="Sugar phosphate transporter" evidence="7">
    <location>
        <begin position="54"/>
        <end position="370"/>
    </location>
</feature>
<name>A0A7S2YCI9_9STRA</name>
<gene>
    <name evidence="8" type="ORF">APAL1065_LOCUS12893</name>
</gene>
<proteinExistence type="predicted"/>
<dbReference type="EMBL" id="HBHT01019221">
    <property type="protein sequence ID" value="CAD9967661.1"/>
    <property type="molecule type" value="Transcribed_RNA"/>
</dbReference>
<keyword evidence="3 6" id="KW-1133">Transmembrane helix</keyword>